<organism evidence="2 3">
    <name type="scientific">Fusobacterium vincentii 4_1_13</name>
    <dbReference type="NCBI Taxonomy" id="469606"/>
    <lineage>
        <taxon>Bacteria</taxon>
        <taxon>Fusobacteriati</taxon>
        <taxon>Fusobacteriota</taxon>
        <taxon>Fusobacteriia</taxon>
        <taxon>Fusobacteriales</taxon>
        <taxon>Fusobacteriaceae</taxon>
        <taxon>Fusobacterium</taxon>
    </lineage>
</organism>
<gene>
    <name evidence="2" type="ORF">FSCG_01301</name>
</gene>
<dbReference type="HOGENOM" id="CLU_1439193_0_0_0"/>
<accession>A0A0M1VV82</accession>
<proteinExistence type="predicted"/>
<evidence type="ECO:0000256" key="1">
    <source>
        <dbReference type="SAM" id="Phobius"/>
    </source>
</evidence>
<evidence type="ECO:0000313" key="2">
    <source>
        <dbReference type="EMBL" id="EEO40588.1"/>
    </source>
</evidence>
<reference evidence="2 3" key="1">
    <citation type="submission" date="2011-10" db="EMBL/GenBank/DDBJ databases">
        <title>The Genome Sequence of Fusobacterium sp. 4_1_13.</title>
        <authorList>
            <consortium name="The Broad Institute Genome Sequencing Platform"/>
            <person name="Earl A."/>
            <person name="Ward D."/>
            <person name="Feldgarden M."/>
            <person name="Gevers D."/>
            <person name="Strauss J."/>
            <person name="Ambrose C."/>
            <person name="Allen-Vercoe E."/>
            <person name="Young S.K."/>
            <person name="Zeng Q."/>
            <person name="Gargeya S."/>
            <person name="Fitzgerald M."/>
            <person name="Haas B."/>
            <person name="Abouelleil A."/>
            <person name="Alvarado L."/>
            <person name="Arachchi H.M."/>
            <person name="Berlin A."/>
            <person name="Brown A."/>
            <person name="Chapman S.B."/>
            <person name="Chen Z."/>
            <person name="Dunbar C."/>
            <person name="Freedman E."/>
            <person name="Gearin G."/>
            <person name="Goldberg J."/>
            <person name="Griggs A."/>
            <person name="Gujja S."/>
            <person name="Heiman D."/>
            <person name="Howarth C."/>
            <person name="Larson L."/>
            <person name="Lui A."/>
            <person name="MacDonald P.J."/>
            <person name="Montmayeur A."/>
            <person name="Murphy C."/>
            <person name="Neiman D."/>
            <person name="Pearson M."/>
            <person name="Priest M."/>
            <person name="Roberts A."/>
            <person name="Saif S."/>
            <person name="Shea T."/>
            <person name="Shenoy N."/>
            <person name="Sisk P."/>
            <person name="Stolte C."/>
            <person name="Sykes S."/>
            <person name="Wortman J."/>
            <person name="Nusbaum C."/>
            <person name="Birren B."/>
        </authorList>
    </citation>
    <scope>NUCLEOTIDE SEQUENCE [LARGE SCALE GENOMIC DNA]</scope>
    <source>
        <strain evidence="2 3">4_1_13</strain>
    </source>
</reference>
<keyword evidence="1" id="KW-0472">Membrane</keyword>
<keyword evidence="1" id="KW-0812">Transmembrane</keyword>
<dbReference type="AlphaFoldDB" id="A0A0M1VV82"/>
<dbReference type="Proteomes" id="UP000004925">
    <property type="component" value="Unassembled WGS sequence"/>
</dbReference>
<name>A0A0M1VV82_FUSVC</name>
<evidence type="ECO:0000313" key="3">
    <source>
        <dbReference type="Proteomes" id="UP000004925"/>
    </source>
</evidence>
<dbReference type="RefSeq" id="WP_008803188.1">
    <property type="nucleotide sequence ID" value="NZ_KQ235737.1"/>
</dbReference>
<protein>
    <submittedName>
        <fullName evidence="2">Uncharacterized protein</fullName>
    </submittedName>
</protein>
<sequence length="188" mass="22027">MKTFIIHFLGAFLGIITAFILLIKLKINKERGKKWEIPSVTKCGPGMMQGLCSKALNFIYKSSFGEYYVTNFYKNWEELYDSSSVKIDSNGFHNYYDPCFYDLLVCVVNLNDPYEFISFINYNTNPDTIQKFFDNLIYSIEEKEKLLKDIKVQASFEVEEILDRIKLNDTNCPIENENNKKQSEGFYL</sequence>
<keyword evidence="1" id="KW-1133">Transmembrane helix</keyword>
<comment type="caution">
    <text evidence="2">The sequence shown here is derived from an EMBL/GenBank/DDBJ whole genome shotgun (WGS) entry which is preliminary data.</text>
</comment>
<feature type="transmembrane region" description="Helical" evidence="1">
    <location>
        <begin position="6"/>
        <end position="25"/>
    </location>
</feature>
<dbReference type="EMBL" id="ACDE02000019">
    <property type="protein sequence ID" value="EEO40588.1"/>
    <property type="molecule type" value="Genomic_DNA"/>
</dbReference>